<dbReference type="AlphaFoldDB" id="A0A7W9URB2"/>
<proteinExistence type="predicted"/>
<keyword evidence="2" id="KW-0812">Transmembrane</keyword>
<sequence>MTSTLTVAVAPAEITVRPGESVDVSVTVVNTGTLVSHYETTVVGLPDAEHVQAEPPQVELNPKQTGTVSVRISVPAQGEPFAGRHVLGILVRAIGDQPASRCEELALTVPPVPALSAAVRPEVAEGGPSARFTVDVRNTGNTALPVTLSASNPENKVTFTCTPRTVTVAPGAAVSVDMAVEAAAPWSGAQVRRTLKITAAAGQARAEQQATFVQSPRIRGGLLKAAGLATGVLIMAASVLGAALLVRGGRPAAQPIRTPSPPASGPSTPSTPPNKATIIDFGKERGDQLVPADRYTKQGITLSTVLERAPEQCADASALALRTVTGLGTFLTSARPTGVDLCNTIPVQVDLAAPADTVRLTFAGKGAQYTLGAQLSDGSKAAADGTSQAGTATQLTYQAPPGLSVVSFTFGHADPSPTSKDPTVIKQIAFTPAKF</sequence>
<dbReference type="EMBL" id="JACHJK010000006">
    <property type="protein sequence ID" value="MBB5928290.1"/>
    <property type="molecule type" value="Genomic_DNA"/>
</dbReference>
<reference evidence="3 4" key="1">
    <citation type="submission" date="2020-08" db="EMBL/GenBank/DDBJ databases">
        <title>Genomic Encyclopedia of Type Strains, Phase III (KMG-III): the genomes of soil and plant-associated and newly described type strains.</title>
        <authorList>
            <person name="Whitman W."/>
        </authorList>
    </citation>
    <scope>NUCLEOTIDE SEQUENCE [LARGE SCALE GENOMIC DNA]</scope>
    <source>
        <strain evidence="3 4">CECT 3313</strain>
    </source>
</reference>
<feature type="region of interest" description="Disordered" evidence="1">
    <location>
        <begin position="252"/>
        <end position="275"/>
    </location>
</feature>
<dbReference type="GO" id="GO:0005975">
    <property type="term" value="P:carbohydrate metabolic process"/>
    <property type="evidence" value="ECO:0007669"/>
    <property type="project" value="UniProtKB-ARBA"/>
</dbReference>
<evidence type="ECO:0000313" key="3">
    <source>
        <dbReference type="EMBL" id="MBB5928290.1"/>
    </source>
</evidence>
<dbReference type="RefSeq" id="WP_184966685.1">
    <property type="nucleotide sequence ID" value="NZ_BAAAWF010000051.1"/>
</dbReference>
<evidence type="ECO:0000313" key="4">
    <source>
        <dbReference type="Proteomes" id="UP000585836"/>
    </source>
</evidence>
<organism evidence="3 4">
    <name type="scientific">Streptomyces echinatus</name>
    <dbReference type="NCBI Taxonomy" id="67293"/>
    <lineage>
        <taxon>Bacteria</taxon>
        <taxon>Bacillati</taxon>
        <taxon>Actinomycetota</taxon>
        <taxon>Actinomycetes</taxon>
        <taxon>Kitasatosporales</taxon>
        <taxon>Streptomycetaceae</taxon>
        <taxon>Streptomyces</taxon>
    </lineage>
</organism>
<dbReference type="Proteomes" id="UP000585836">
    <property type="component" value="Unassembled WGS sequence"/>
</dbReference>
<dbReference type="InterPro" id="IPR013783">
    <property type="entry name" value="Ig-like_fold"/>
</dbReference>
<dbReference type="Gene3D" id="2.60.40.10">
    <property type="entry name" value="Immunoglobulins"/>
    <property type="match status" value="2"/>
</dbReference>
<keyword evidence="2" id="KW-0472">Membrane</keyword>
<gene>
    <name evidence="3" type="ORF">FHS34_003759</name>
</gene>
<accession>A0A7W9URB2</accession>
<evidence type="ECO:0000256" key="1">
    <source>
        <dbReference type="SAM" id="MobiDB-lite"/>
    </source>
</evidence>
<comment type="caution">
    <text evidence="3">The sequence shown here is derived from an EMBL/GenBank/DDBJ whole genome shotgun (WGS) entry which is preliminary data.</text>
</comment>
<feature type="transmembrane region" description="Helical" evidence="2">
    <location>
        <begin position="225"/>
        <end position="246"/>
    </location>
</feature>
<evidence type="ECO:0008006" key="5">
    <source>
        <dbReference type="Google" id="ProtNLM"/>
    </source>
</evidence>
<protein>
    <recommendedName>
        <fullName evidence="5">Hydrolytic protein</fullName>
    </recommendedName>
</protein>
<keyword evidence="4" id="KW-1185">Reference proteome</keyword>
<feature type="compositionally biased region" description="Pro residues" evidence="1">
    <location>
        <begin position="258"/>
        <end position="272"/>
    </location>
</feature>
<evidence type="ECO:0000256" key="2">
    <source>
        <dbReference type="SAM" id="Phobius"/>
    </source>
</evidence>
<name>A0A7W9URB2_9ACTN</name>
<keyword evidence="2" id="KW-1133">Transmembrane helix</keyword>